<dbReference type="FunFam" id="3.80.10.10:FF:000129">
    <property type="entry name" value="Leucine-rich repeat receptor-like kinase"/>
    <property type="match status" value="1"/>
</dbReference>
<dbReference type="GO" id="GO:0004674">
    <property type="term" value="F:protein serine/threonine kinase activity"/>
    <property type="evidence" value="ECO:0007669"/>
    <property type="project" value="UniProtKB-KW"/>
</dbReference>
<keyword evidence="8 20" id="KW-0732">Signal</keyword>
<dbReference type="PROSITE" id="PS51450">
    <property type="entry name" value="LRR"/>
    <property type="match status" value="1"/>
</dbReference>
<protein>
    <recommendedName>
        <fullName evidence="2">non-specific serine/threonine protein kinase</fullName>
        <ecNumber evidence="2">2.7.11.1</ecNumber>
    </recommendedName>
</protein>
<gene>
    <name evidence="22" type="ORF">QYE76_016000</name>
</gene>
<keyword evidence="5" id="KW-0433">Leucine-rich repeat</keyword>
<evidence type="ECO:0000313" key="22">
    <source>
        <dbReference type="EMBL" id="KAK1699303.1"/>
    </source>
</evidence>
<comment type="catalytic activity">
    <reaction evidence="17">
        <text>L-seryl-[protein] + ATP = O-phospho-L-seryl-[protein] + ADP + H(+)</text>
        <dbReference type="Rhea" id="RHEA:17989"/>
        <dbReference type="Rhea" id="RHEA-COMP:9863"/>
        <dbReference type="Rhea" id="RHEA-COMP:11604"/>
        <dbReference type="ChEBI" id="CHEBI:15378"/>
        <dbReference type="ChEBI" id="CHEBI:29999"/>
        <dbReference type="ChEBI" id="CHEBI:30616"/>
        <dbReference type="ChEBI" id="CHEBI:83421"/>
        <dbReference type="ChEBI" id="CHEBI:456216"/>
        <dbReference type="EC" id="2.7.11.1"/>
    </reaction>
</comment>
<dbReference type="InterPro" id="IPR011009">
    <property type="entry name" value="Kinase-like_dom_sf"/>
</dbReference>
<evidence type="ECO:0000256" key="10">
    <source>
        <dbReference type="ARBA" id="ARBA00022741"/>
    </source>
</evidence>
<dbReference type="PANTHER" id="PTHR45631:SF156">
    <property type="entry name" value="PROTEIN KINASE DOMAIN-CONTAINING PROTEIN"/>
    <property type="match status" value="1"/>
</dbReference>
<keyword evidence="7 19" id="KW-0812">Transmembrane</keyword>
<dbReference type="EC" id="2.7.11.1" evidence="2"/>
<dbReference type="Gene3D" id="3.80.10.10">
    <property type="entry name" value="Ribonuclease Inhibitor"/>
    <property type="match status" value="1"/>
</dbReference>
<dbReference type="GO" id="GO:0005886">
    <property type="term" value="C:plasma membrane"/>
    <property type="evidence" value="ECO:0007669"/>
    <property type="project" value="UniProtKB-SubCell"/>
</dbReference>
<dbReference type="SUPFAM" id="SSF52058">
    <property type="entry name" value="L domain-like"/>
    <property type="match status" value="1"/>
</dbReference>
<dbReference type="InterPro" id="IPR024788">
    <property type="entry name" value="Malectin-like_Carb-bd_dom"/>
</dbReference>
<keyword evidence="11" id="KW-0418">Kinase</keyword>
<dbReference type="Pfam" id="PF07714">
    <property type="entry name" value="PK_Tyr_Ser-Thr"/>
    <property type="match status" value="1"/>
</dbReference>
<evidence type="ECO:0000256" key="18">
    <source>
        <dbReference type="PROSITE-ProRule" id="PRU10141"/>
    </source>
</evidence>
<evidence type="ECO:0000256" key="9">
    <source>
        <dbReference type="ARBA" id="ARBA00022737"/>
    </source>
</evidence>
<feature type="binding site" evidence="18">
    <location>
        <position position="621"/>
    </location>
    <ligand>
        <name>ATP</name>
        <dbReference type="ChEBI" id="CHEBI:30616"/>
    </ligand>
</feature>
<evidence type="ECO:0000256" key="4">
    <source>
        <dbReference type="ARBA" id="ARBA00022553"/>
    </source>
</evidence>
<feature type="signal peptide" evidence="20">
    <location>
        <begin position="1"/>
        <end position="27"/>
    </location>
</feature>
<dbReference type="InterPro" id="IPR000719">
    <property type="entry name" value="Prot_kinase_dom"/>
</dbReference>
<evidence type="ECO:0000256" key="15">
    <source>
        <dbReference type="ARBA" id="ARBA00023170"/>
    </source>
</evidence>
<dbReference type="PROSITE" id="PS50011">
    <property type="entry name" value="PROTEIN_KINASE_DOM"/>
    <property type="match status" value="1"/>
</dbReference>
<keyword evidence="13 19" id="KW-1133">Transmembrane helix</keyword>
<keyword evidence="6" id="KW-0808">Transferase</keyword>
<evidence type="ECO:0000256" key="7">
    <source>
        <dbReference type="ARBA" id="ARBA00022692"/>
    </source>
</evidence>
<evidence type="ECO:0000256" key="12">
    <source>
        <dbReference type="ARBA" id="ARBA00022840"/>
    </source>
</evidence>
<evidence type="ECO:0000256" key="14">
    <source>
        <dbReference type="ARBA" id="ARBA00023136"/>
    </source>
</evidence>
<evidence type="ECO:0000256" key="5">
    <source>
        <dbReference type="ARBA" id="ARBA00022614"/>
    </source>
</evidence>
<dbReference type="Pfam" id="PF13855">
    <property type="entry name" value="LRR_8"/>
    <property type="match status" value="1"/>
</dbReference>
<dbReference type="SMART" id="SM00220">
    <property type="entry name" value="S_TKc"/>
    <property type="match status" value="1"/>
</dbReference>
<comment type="subcellular location">
    <subcellularLocation>
        <location evidence="1">Cell membrane</location>
        <topology evidence="1">Single-pass membrane protein</topology>
    </subcellularLocation>
</comment>
<dbReference type="InterPro" id="IPR032675">
    <property type="entry name" value="LRR_dom_sf"/>
</dbReference>
<comment type="catalytic activity">
    <reaction evidence="16">
        <text>L-threonyl-[protein] + ATP = O-phospho-L-threonyl-[protein] + ADP + H(+)</text>
        <dbReference type="Rhea" id="RHEA:46608"/>
        <dbReference type="Rhea" id="RHEA-COMP:11060"/>
        <dbReference type="Rhea" id="RHEA-COMP:11605"/>
        <dbReference type="ChEBI" id="CHEBI:15378"/>
        <dbReference type="ChEBI" id="CHEBI:30013"/>
        <dbReference type="ChEBI" id="CHEBI:30616"/>
        <dbReference type="ChEBI" id="CHEBI:61977"/>
        <dbReference type="ChEBI" id="CHEBI:456216"/>
        <dbReference type="EC" id="2.7.11.1"/>
    </reaction>
</comment>
<evidence type="ECO:0000256" key="1">
    <source>
        <dbReference type="ARBA" id="ARBA00004162"/>
    </source>
</evidence>
<evidence type="ECO:0000313" key="23">
    <source>
        <dbReference type="Proteomes" id="UP001231189"/>
    </source>
</evidence>
<dbReference type="Gene3D" id="3.30.200.20">
    <property type="entry name" value="Phosphorylase Kinase, domain 1"/>
    <property type="match status" value="1"/>
</dbReference>
<dbReference type="FunFam" id="1.10.510.10:FF:000146">
    <property type="entry name" value="LRR receptor-like serine/threonine-protein kinase IOS1"/>
    <property type="match status" value="1"/>
</dbReference>
<dbReference type="AlphaFoldDB" id="A0AAD8X6X5"/>
<dbReference type="InterPro" id="IPR008271">
    <property type="entry name" value="Ser/Thr_kinase_AS"/>
</dbReference>
<accession>A0AAD8X6X5</accession>
<keyword evidence="12 18" id="KW-0067">ATP-binding</keyword>
<evidence type="ECO:0000256" key="11">
    <source>
        <dbReference type="ARBA" id="ARBA00022777"/>
    </source>
</evidence>
<dbReference type="Proteomes" id="UP001231189">
    <property type="component" value="Unassembled WGS sequence"/>
</dbReference>
<keyword evidence="15" id="KW-0675">Receptor</keyword>
<keyword evidence="4" id="KW-0597">Phosphoprotein</keyword>
<evidence type="ECO:0000256" key="19">
    <source>
        <dbReference type="SAM" id="Phobius"/>
    </source>
</evidence>
<evidence type="ECO:0000256" key="20">
    <source>
        <dbReference type="SAM" id="SignalP"/>
    </source>
</evidence>
<dbReference type="InterPro" id="IPR001611">
    <property type="entry name" value="Leu-rich_rpt"/>
</dbReference>
<evidence type="ECO:0000256" key="16">
    <source>
        <dbReference type="ARBA" id="ARBA00047899"/>
    </source>
</evidence>
<keyword evidence="9" id="KW-0677">Repeat</keyword>
<dbReference type="GO" id="GO:0005524">
    <property type="term" value="F:ATP binding"/>
    <property type="evidence" value="ECO:0007669"/>
    <property type="project" value="UniProtKB-UniRule"/>
</dbReference>
<dbReference type="PROSITE" id="PS00108">
    <property type="entry name" value="PROTEIN_KINASE_ST"/>
    <property type="match status" value="1"/>
</dbReference>
<evidence type="ECO:0000259" key="21">
    <source>
        <dbReference type="PROSITE" id="PS50011"/>
    </source>
</evidence>
<dbReference type="PROSITE" id="PS00107">
    <property type="entry name" value="PROTEIN_KINASE_ATP"/>
    <property type="match status" value="1"/>
</dbReference>
<evidence type="ECO:0000256" key="17">
    <source>
        <dbReference type="ARBA" id="ARBA00048679"/>
    </source>
</evidence>
<dbReference type="InterPro" id="IPR017441">
    <property type="entry name" value="Protein_kinase_ATP_BS"/>
</dbReference>
<name>A0AAD8X6X5_LOLMU</name>
<dbReference type="Pfam" id="PF12819">
    <property type="entry name" value="Malectin_like"/>
    <property type="match status" value="1"/>
</dbReference>
<dbReference type="SUPFAM" id="SSF56112">
    <property type="entry name" value="Protein kinase-like (PK-like)"/>
    <property type="match status" value="1"/>
</dbReference>
<proteinExistence type="predicted"/>
<dbReference type="CDD" id="cd14066">
    <property type="entry name" value="STKc_IRAK"/>
    <property type="match status" value="1"/>
</dbReference>
<evidence type="ECO:0000256" key="13">
    <source>
        <dbReference type="ARBA" id="ARBA00022989"/>
    </source>
</evidence>
<keyword evidence="23" id="KW-1185">Reference proteome</keyword>
<organism evidence="22 23">
    <name type="scientific">Lolium multiflorum</name>
    <name type="common">Italian ryegrass</name>
    <name type="synonym">Lolium perenne subsp. multiflorum</name>
    <dbReference type="NCBI Taxonomy" id="4521"/>
    <lineage>
        <taxon>Eukaryota</taxon>
        <taxon>Viridiplantae</taxon>
        <taxon>Streptophyta</taxon>
        <taxon>Embryophyta</taxon>
        <taxon>Tracheophyta</taxon>
        <taxon>Spermatophyta</taxon>
        <taxon>Magnoliopsida</taxon>
        <taxon>Liliopsida</taxon>
        <taxon>Poales</taxon>
        <taxon>Poaceae</taxon>
        <taxon>BOP clade</taxon>
        <taxon>Pooideae</taxon>
        <taxon>Poodae</taxon>
        <taxon>Poeae</taxon>
        <taxon>Poeae Chloroplast Group 2 (Poeae type)</taxon>
        <taxon>Loliodinae</taxon>
        <taxon>Loliinae</taxon>
        <taxon>Lolium</taxon>
    </lineage>
</organism>
<dbReference type="EMBL" id="JAUUTY010000001">
    <property type="protein sequence ID" value="KAK1699303.1"/>
    <property type="molecule type" value="Genomic_DNA"/>
</dbReference>
<keyword evidence="10 18" id="KW-0547">Nucleotide-binding</keyword>
<feature type="domain" description="Protein kinase" evidence="21">
    <location>
        <begin position="593"/>
        <end position="868"/>
    </location>
</feature>
<dbReference type="Gene3D" id="1.10.510.10">
    <property type="entry name" value="Transferase(Phosphotransferase) domain 1"/>
    <property type="match status" value="1"/>
</dbReference>
<dbReference type="PRINTS" id="PR00019">
    <property type="entry name" value="LEURICHRPT"/>
</dbReference>
<reference evidence="22" key="1">
    <citation type="submission" date="2023-07" db="EMBL/GenBank/DDBJ databases">
        <title>A chromosome-level genome assembly of Lolium multiflorum.</title>
        <authorList>
            <person name="Chen Y."/>
            <person name="Copetti D."/>
            <person name="Kolliker R."/>
            <person name="Studer B."/>
        </authorList>
    </citation>
    <scope>NUCLEOTIDE SEQUENCE</scope>
    <source>
        <strain evidence="22">02402/16</strain>
        <tissue evidence="22">Leaf</tissue>
    </source>
</reference>
<evidence type="ECO:0000256" key="8">
    <source>
        <dbReference type="ARBA" id="ARBA00022729"/>
    </source>
</evidence>
<feature type="transmembrane region" description="Helical" evidence="19">
    <location>
        <begin position="525"/>
        <end position="550"/>
    </location>
</feature>
<dbReference type="PANTHER" id="PTHR45631">
    <property type="entry name" value="OS07G0107800 PROTEIN-RELATED"/>
    <property type="match status" value="1"/>
</dbReference>
<dbReference type="FunFam" id="3.30.200.20:FF:000394">
    <property type="entry name" value="Leucine-rich repeat receptor-like protein kinase"/>
    <property type="match status" value="1"/>
</dbReference>
<feature type="chain" id="PRO_5041941297" description="non-specific serine/threonine protein kinase" evidence="20">
    <location>
        <begin position="28"/>
        <end position="935"/>
    </location>
</feature>
<comment type="caution">
    <text evidence="22">The sequence shown here is derived from an EMBL/GenBank/DDBJ whole genome shotgun (WGS) entry which is preliminary data.</text>
</comment>
<keyword evidence="3" id="KW-0723">Serine/threonine-protein kinase</keyword>
<evidence type="ECO:0000256" key="6">
    <source>
        <dbReference type="ARBA" id="ARBA00022679"/>
    </source>
</evidence>
<sequence>MEQSAAASPWLLLLLCLAAAVTGGARAQTDSKGFISIDCGLSGKASYKDSTTKLSYVPDAGFTDDDAAGTSQNISANHITPQLSRRYHDVRSFPDGTRNCYTLRSLVSGRKYLLRAAFLYGDYDGLGRPPIFDLHIGVNYWKTVNVSDAGVEVTAEAVVVVPDDFVQVCLVNTGGGTPFVSALELRPLKMKAYPQANVTQGLVLDYRLNVGPATGIVRYPEDPHDRIWTAWADPKEWKEISTTKTVQSDYDDFEVPKVVMQTAVTPLNRSTNLEIYWDPVPLPHDPSPGHFIIMHFSELQILPRNALREFYLSINSVKLSDDVRLFYLGVGVLSNESPYRDSHYNISIVATANSTLPPVINALELFFAMSTSNLATDSRDVSAVTVIKAKHHVKKNWMGDPCAPKTMAWERLTCSYTIASPPRITSLNMSNSGLSGDISPSFANLKALQYLDLSNNNLTGTIPDALSQLPLLIFLDLSGNHLSGPIPSGFLKRIQDGSLNLRYGNNSNLCTNSSSCHPAKTKSKLAIYVVVPIVVIVLLVSLTITLLCFLRRNNPGSMNNSINPRNETTNDDHSSLVLETRRFTYIEIRKITNNLQRVLGKGGFGYVYDGFLDDGTEVAVKIRSECSNQGDKEFLAEVHILTRIHHKNLVSMIGYCKDGEHMALVYEFMSEGTLQDHIAGREPNGVCLRWKQRLRIAVESAQGLEYLHKGCNPPLIHRDVKATNILLNSRLEAKIADFGLSKAFNRDNETHVSTNAVVGTLGYMDPEYQTLGRPTTKSDVYSFGIVLLVLVSGKPPTLNSTNTMSIIDWVQQRLARGNIEGVVDVRMHGDHDINSMWKVADIALKCTAKASSHRPTMTDVVAQLQECLNLEEDRDDGIRNEGFYTSTNSDALDLRYDAYTNNRSISMSGRGSNTTLEVEHNFGRVPTMDIGPATR</sequence>
<evidence type="ECO:0000256" key="2">
    <source>
        <dbReference type="ARBA" id="ARBA00012513"/>
    </source>
</evidence>
<dbReference type="InterPro" id="IPR001245">
    <property type="entry name" value="Ser-Thr/Tyr_kinase_cat_dom"/>
</dbReference>
<keyword evidence="14 19" id="KW-0472">Membrane</keyword>
<evidence type="ECO:0000256" key="3">
    <source>
        <dbReference type="ARBA" id="ARBA00022527"/>
    </source>
</evidence>